<name>A0AB37HN17_MAMSC</name>
<dbReference type="SUPFAM" id="SSF53756">
    <property type="entry name" value="UDP-Glycosyltransferase/glycogen phosphorylase"/>
    <property type="match status" value="1"/>
</dbReference>
<dbReference type="Proteomes" id="UP000640299">
    <property type="component" value="Chromosome"/>
</dbReference>
<evidence type="ECO:0000313" key="5">
    <source>
        <dbReference type="Proteomes" id="UP000640299"/>
    </source>
</evidence>
<evidence type="ECO:0000259" key="3">
    <source>
        <dbReference type="Pfam" id="PF00534"/>
    </source>
</evidence>
<protein>
    <submittedName>
        <fullName evidence="4">Glycosyltransferase</fullName>
    </submittedName>
</protein>
<dbReference type="PANTHER" id="PTHR12526:SF629">
    <property type="entry name" value="TEICHURONIC ACID BIOSYNTHESIS GLYCOSYLTRANSFERASE TUAH-RELATED"/>
    <property type="match status" value="1"/>
</dbReference>
<dbReference type="EMBL" id="CP069389">
    <property type="protein sequence ID" value="QRN90968.1"/>
    <property type="molecule type" value="Genomic_DNA"/>
</dbReference>
<dbReference type="InterPro" id="IPR001296">
    <property type="entry name" value="Glyco_trans_1"/>
</dbReference>
<dbReference type="GO" id="GO:0016757">
    <property type="term" value="F:glycosyltransferase activity"/>
    <property type="evidence" value="ECO:0007669"/>
    <property type="project" value="UniProtKB-KW"/>
</dbReference>
<evidence type="ECO:0000256" key="1">
    <source>
        <dbReference type="ARBA" id="ARBA00022676"/>
    </source>
</evidence>
<keyword evidence="1" id="KW-0328">Glycosyltransferase</keyword>
<dbReference type="RefSeq" id="WP_204178307.1">
    <property type="nucleotide sequence ID" value="NZ_CP069389.1"/>
</dbReference>
<feature type="domain" description="Glycosyl transferase family 1" evidence="3">
    <location>
        <begin position="312"/>
        <end position="469"/>
    </location>
</feature>
<organism evidence="4 5">
    <name type="scientific">Mammaliicoccus sciuri</name>
    <name type="common">Staphylococcus sciuri</name>
    <dbReference type="NCBI Taxonomy" id="1296"/>
    <lineage>
        <taxon>Bacteria</taxon>
        <taxon>Bacillati</taxon>
        <taxon>Bacillota</taxon>
        <taxon>Bacilli</taxon>
        <taxon>Bacillales</taxon>
        <taxon>Staphylococcaceae</taxon>
        <taxon>Mammaliicoccus</taxon>
    </lineage>
</organism>
<dbReference type="PANTHER" id="PTHR12526">
    <property type="entry name" value="GLYCOSYLTRANSFERASE"/>
    <property type="match status" value="1"/>
</dbReference>
<accession>A0AB37HN17</accession>
<dbReference type="Gene3D" id="3.40.50.2000">
    <property type="entry name" value="Glycogen Phosphorylase B"/>
    <property type="match status" value="3"/>
</dbReference>
<sequence>MTQLVPIAFVHNIKKENGGLHKAIYHRMNVLSKVYDRVIIYTYSFDKDFESLCQYHKNIGNIDRRVEIINLYNEEKDEIEYSPIKYKKNNKYFYFPVADNPYTFRVFDEKGEYKYYLKLREDGTPDIKDYFTTPWKRYMKEVFDNRGILRKRIYMNDDNKPSYTVTFNNNSQPIVSSVLDKNGAPKNYFCFAHEIEYDTELEMAMGKFKEFIKTIEMPVLFVDKREHVKYFDVLNEKNIKKIFILHNNHLDYPYINEDVISPSVNDLFTSIINENIDRLIVLTNEQKKDILTQFSIDKKIEVIPHYQPIINKEINEKQTKLIVTLARYHNAKNLKRAIEIIFKVKKVMPDIIYNIYGYGPQKDLLAQLIKDLDLEKNVFLKGHINDPHEKLKEAKLSLMTSNYEGFCLAISESLACSTPVVSWNTKYGPSEIIRNGMDGYIVEDENEASEKILKILNMDDNEFNEMQKNSLDVSNRFSEESNNKLWINLLNDLSYEYES</sequence>
<evidence type="ECO:0000256" key="2">
    <source>
        <dbReference type="ARBA" id="ARBA00022679"/>
    </source>
</evidence>
<dbReference type="AlphaFoldDB" id="A0AB37HN17"/>
<keyword evidence="2" id="KW-0808">Transferase</keyword>
<dbReference type="Pfam" id="PF00534">
    <property type="entry name" value="Glycos_transf_1"/>
    <property type="match status" value="1"/>
</dbReference>
<evidence type="ECO:0000313" key="4">
    <source>
        <dbReference type="EMBL" id="QRN90968.1"/>
    </source>
</evidence>
<gene>
    <name evidence="4" type="ORF">JRU67_13115</name>
</gene>
<proteinExistence type="predicted"/>
<reference evidence="4" key="1">
    <citation type="submission" date="2021-02" db="EMBL/GenBank/DDBJ databases">
        <title>cfr and optrA-positive Staphylococcus spp.</title>
        <authorList>
            <person name="Chen L."/>
        </authorList>
    </citation>
    <scope>NUCLEOTIDE SEQUENCE</scope>
    <source>
        <strain evidence="4">GDQ20D70P</strain>
    </source>
</reference>